<organism evidence="1 2">
    <name type="scientific">Mya arenaria</name>
    <name type="common">Soft-shell clam</name>
    <dbReference type="NCBI Taxonomy" id="6604"/>
    <lineage>
        <taxon>Eukaryota</taxon>
        <taxon>Metazoa</taxon>
        <taxon>Spiralia</taxon>
        <taxon>Lophotrochozoa</taxon>
        <taxon>Mollusca</taxon>
        <taxon>Bivalvia</taxon>
        <taxon>Autobranchia</taxon>
        <taxon>Heteroconchia</taxon>
        <taxon>Euheterodonta</taxon>
        <taxon>Imparidentia</taxon>
        <taxon>Neoheterodontei</taxon>
        <taxon>Myida</taxon>
        <taxon>Myoidea</taxon>
        <taxon>Myidae</taxon>
        <taxon>Mya</taxon>
    </lineage>
</organism>
<protein>
    <recommendedName>
        <fullName evidence="3">Recombination activating protein 2</fullName>
    </recommendedName>
</protein>
<dbReference type="EMBL" id="CP111015">
    <property type="protein sequence ID" value="WAR02681.1"/>
    <property type="molecule type" value="Genomic_DNA"/>
</dbReference>
<reference evidence="1" key="1">
    <citation type="submission" date="2022-11" db="EMBL/GenBank/DDBJ databases">
        <title>Centuries of genome instability and evolution in soft-shell clam transmissible cancer (bioRxiv).</title>
        <authorList>
            <person name="Hart S.F.M."/>
            <person name="Yonemitsu M.A."/>
            <person name="Giersch R.M."/>
            <person name="Beal B.F."/>
            <person name="Arriagada G."/>
            <person name="Davis B.W."/>
            <person name="Ostrander E.A."/>
            <person name="Goff S.P."/>
            <person name="Metzger M.J."/>
        </authorList>
    </citation>
    <scope>NUCLEOTIDE SEQUENCE</scope>
    <source>
        <strain evidence="1">MELC-2E11</strain>
        <tissue evidence="1">Siphon/mantle</tissue>
    </source>
</reference>
<sequence>MLYSKDFCERNMKMPLLLCISGNQPSLQCIDHDYHLAGIVSSVCLNVDIPESPRDLFYKGTIHVTIKDKVFQPSKSSTPCSRES</sequence>
<evidence type="ECO:0000313" key="1">
    <source>
        <dbReference type="EMBL" id="WAR02681.1"/>
    </source>
</evidence>
<proteinExistence type="predicted"/>
<evidence type="ECO:0008006" key="3">
    <source>
        <dbReference type="Google" id="ProtNLM"/>
    </source>
</evidence>
<name>A0ABY7E695_MYAAR</name>
<dbReference type="Proteomes" id="UP001164746">
    <property type="component" value="Chromosome 4"/>
</dbReference>
<keyword evidence="2" id="KW-1185">Reference proteome</keyword>
<evidence type="ECO:0000313" key="2">
    <source>
        <dbReference type="Proteomes" id="UP001164746"/>
    </source>
</evidence>
<accession>A0ABY7E695</accession>
<gene>
    <name evidence="1" type="ORF">MAR_009239</name>
</gene>